<dbReference type="AlphaFoldDB" id="A0A0H2VIW7"/>
<gene>
    <name evidence="2" type="ordered locus">SE_2402</name>
</gene>
<keyword evidence="1" id="KW-0472">Membrane</keyword>
<dbReference type="EMBL" id="AE015929">
    <property type="protein sequence ID" value="AAO06045.1"/>
    <property type="molecule type" value="Genomic_DNA"/>
</dbReference>
<dbReference type="NCBIfam" id="NF033835">
    <property type="entry name" value="VraH_fam"/>
    <property type="match status" value="1"/>
</dbReference>
<dbReference type="HOGENOM" id="CLU_207973_0_0_9"/>
<evidence type="ECO:0000313" key="3">
    <source>
        <dbReference type="Proteomes" id="UP000001411"/>
    </source>
</evidence>
<evidence type="ECO:0000256" key="1">
    <source>
        <dbReference type="SAM" id="Phobius"/>
    </source>
</evidence>
<dbReference type="RefSeq" id="WP_002470556.1">
    <property type="nucleotide sequence ID" value="NC_004461.1"/>
</dbReference>
<name>A0A0H2VIW7_STAES</name>
<evidence type="ECO:0000313" key="2">
    <source>
        <dbReference type="EMBL" id="AAO06045.1"/>
    </source>
</evidence>
<dbReference type="InterPro" id="IPR049869">
    <property type="entry name" value="VraH"/>
</dbReference>
<protein>
    <recommendedName>
        <fullName evidence="4">VraH family protein</fullName>
    </recommendedName>
</protein>
<accession>A0A0H2VIW7</accession>
<dbReference type="Proteomes" id="UP000001411">
    <property type="component" value="Chromosome"/>
</dbReference>
<dbReference type="OrthoDB" id="2409258at2"/>
<keyword evidence="1" id="KW-1133">Transmembrane helix</keyword>
<organism evidence="2 3">
    <name type="scientific">Staphylococcus epidermidis (strain ATCC 12228 / FDA PCI 1200)</name>
    <dbReference type="NCBI Taxonomy" id="176280"/>
    <lineage>
        <taxon>Bacteria</taxon>
        <taxon>Bacillati</taxon>
        <taxon>Bacillota</taxon>
        <taxon>Bacilli</taxon>
        <taxon>Bacillales</taxon>
        <taxon>Staphylococcaceae</taxon>
        <taxon>Staphylococcus</taxon>
    </lineage>
</organism>
<dbReference type="KEGG" id="sep:SE_2402"/>
<sequence>MKFKELIKQSYEDLKNLTVNWFNVLSLTVIIFILSNIVTPLIGIPVGLLGGAYILKRREEKNK</sequence>
<evidence type="ECO:0008006" key="4">
    <source>
        <dbReference type="Google" id="ProtNLM"/>
    </source>
</evidence>
<dbReference type="PATRIC" id="fig|176280.10.peg.2343"/>
<feature type="transmembrane region" description="Helical" evidence="1">
    <location>
        <begin position="24"/>
        <end position="55"/>
    </location>
</feature>
<dbReference type="eggNOG" id="ENOG50305C9">
    <property type="taxonomic scope" value="Bacteria"/>
</dbReference>
<keyword evidence="1" id="KW-0812">Transmembrane</keyword>
<proteinExistence type="predicted"/>
<reference evidence="2 3" key="1">
    <citation type="journal article" date="2003" name="Mol. Microbiol.">
        <title>Genome-based analysis of virulence genes in a non-biofilm-forming Staphylococcus epidermidis strain (ATCC 12228).</title>
        <authorList>
            <person name="Zhang Y.Q."/>
            <person name="Ren S.X."/>
            <person name="Li H.L."/>
            <person name="Wang Y.X."/>
            <person name="Fu G."/>
            <person name="Yang J."/>
            <person name="Qin Z.Q."/>
            <person name="Miao Y.G."/>
            <person name="Wang W.Y."/>
            <person name="Chen R.S."/>
            <person name="Shen Y."/>
            <person name="Chen Z."/>
            <person name="Yuan Z.H."/>
            <person name="Zhao G.P."/>
            <person name="Qu D."/>
            <person name="Danchin A."/>
            <person name="Wen Y.M."/>
        </authorList>
    </citation>
    <scope>NUCLEOTIDE SEQUENCE [LARGE SCALE GENOMIC DNA]</scope>
    <source>
        <strain evidence="3">ATCC 12228 / FDA PCI 1200</strain>
    </source>
</reference>